<reference evidence="5" key="2">
    <citation type="submission" date="2021-02" db="EMBL/GenBank/DDBJ databases">
        <title>Sulfurospirillum tamanensis sp. nov.</title>
        <authorList>
            <person name="Merkel A.Y."/>
        </authorList>
    </citation>
    <scope>NUCLEOTIDE SEQUENCE [LARGE SCALE GENOMIC DNA]</scope>
    <source>
        <strain evidence="5">T05b</strain>
    </source>
</reference>
<dbReference type="Gene3D" id="3.20.20.450">
    <property type="entry name" value="EAL domain"/>
    <property type="match status" value="1"/>
</dbReference>
<dbReference type="Pfam" id="PF00563">
    <property type="entry name" value="EAL"/>
    <property type="match status" value="1"/>
</dbReference>
<dbReference type="InterPro" id="IPR043128">
    <property type="entry name" value="Rev_trsase/Diguanyl_cyclase"/>
</dbReference>
<evidence type="ECO:0000313" key="5">
    <source>
        <dbReference type="Proteomes" id="UP000703590"/>
    </source>
</evidence>
<dbReference type="Gene3D" id="3.30.70.270">
    <property type="match status" value="1"/>
</dbReference>
<reference evidence="4 5" key="3">
    <citation type="submission" date="2021-02" db="EMBL/GenBank/DDBJ databases">
        <authorList>
            <person name="Merkel A.Y."/>
        </authorList>
    </citation>
    <scope>NUCLEOTIDE SEQUENCE [LARGE SCALE GENOMIC DNA]</scope>
    <source>
        <strain evidence="4 5">T05b</strain>
    </source>
</reference>
<organism evidence="4 5">
    <name type="scientific">Sulfurospirillum tamanense</name>
    <dbReference type="NCBI Taxonomy" id="2813362"/>
    <lineage>
        <taxon>Bacteria</taxon>
        <taxon>Pseudomonadati</taxon>
        <taxon>Campylobacterota</taxon>
        <taxon>Epsilonproteobacteria</taxon>
        <taxon>Campylobacterales</taxon>
        <taxon>Sulfurospirillaceae</taxon>
        <taxon>Sulfurospirillum</taxon>
    </lineage>
</organism>
<dbReference type="CDD" id="cd01949">
    <property type="entry name" value="GGDEF"/>
    <property type="match status" value="1"/>
</dbReference>
<dbReference type="Proteomes" id="UP000703590">
    <property type="component" value="Unassembled WGS sequence"/>
</dbReference>
<dbReference type="NCBIfam" id="TIGR00229">
    <property type="entry name" value="sensory_box"/>
    <property type="match status" value="1"/>
</dbReference>
<dbReference type="InterPro" id="IPR000014">
    <property type="entry name" value="PAS"/>
</dbReference>
<dbReference type="InterPro" id="IPR000160">
    <property type="entry name" value="GGDEF_dom"/>
</dbReference>
<reference evidence="4 5" key="1">
    <citation type="submission" date="2021-02" db="EMBL/GenBank/DDBJ databases">
        <title>Sulfurospirillum tamanensis sp. nov.</title>
        <authorList>
            <person name="Frolova A."/>
            <person name="Merkel A."/>
            <person name="Slobodkin A."/>
        </authorList>
    </citation>
    <scope>NUCLEOTIDE SEQUENCE [LARGE SCALE GENOMIC DNA]</scope>
    <source>
        <strain evidence="4 5">T05b</strain>
    </source>
</reference>
<dbReference type="SMART" id="SM00091">
    <property type="entry name" value="PAS"/>
    <property type="match status" value="1"/>
</dbReference>
<dbReference type="SMART" id="SM00267">
    <property type="entry name" value="GGDEF"/>
    <property type="match status" value="1"/>
</dbReference>
<dbReference type="CDD" id="cd00130">
    <property type="entry name" value="PAS"/>
    <property type="match status" value="1"/>
</dbReference>
<feature type="domain" description="GGDEF" evidence="3">
    <location>
        <begin position="392"/>
        <end position="525"/>
    </location>
</feature>
<dbReference type="PROSITE" id="PS50112">
    <property type="entry name" value="PAS"/>
    <property type="match status" value="1"/>
</dbReference>
<protein>
    <submittedName>
        <fullName evidence="4">EAL domain-containing protein</fullName>
    </submittedName>
</protein>
<evidence type="ECO:0000259" key="3">
    <source>
        <dbReference type="PROSITE" id="PS50887"/>
    </source>
</evidence>
<evidence type="ECO:0000259" key="1">
    <source>
        <dbReference type="PROSITE" id="PS50112"/>
    </source>
</evidence>
<evidence type="ECO:0000313" key="4">
    <source>
        <dbReference type="EMBL" id="MBN2964802.1"/>
    </source>
</evidence>
<feature type="domain" description="EAL" evidence="2">
    <location>
        <begin position="534"/>
        <end position="790"/>
    </location>
</feature>
<dbReference type="SUPFAM" id="SSF141868">
    <property type="entry name" value="EAL domain-like"/>
    <property type="match status" value="1"/>
</dbReference>
<name>A0ABS2WT18_9BACT</name>
<dbReference type="EMBL" id="JAFHKK010000017">
    <property type="protein sequence ID" value="MBN2964802.1"/>
    <property type="molecule type" value="Genomic_DNA"/>
</dbReference>
<dbReference type="SUPFAM" id="SSF52172">
    <property type="entry name" value="CheY-like"/>
    <property type="match status" value="1"/>
</dbReference>
<dbReference type="SUPFAM" id="SSF55785">
    <property type="entry name" value="PYP-like sensor domain (PAS domain)"/>
    <property type="match status" value="1"/>
</dbReference>
<dbReference type="PANTHER" id="PTHR44757:SF2">
    <property type="entry name" value="BIOFILM ARCHITECTURE MAINTENANCE PROTEIN MBAA"/>
    <property type="match status" value="1"/>
</dbReference>
<accession>A0ABS2WT18</accession>
<proteinExistence type="predicted"/>
<evidence type="ECO:0000259" key="2">
    <source>
        <dbReference type="PROSITE" id="PS50883"/>
    </source>
</evidence>
<dbReference type="Pfam" id="PF13426">
    <property type="entry name" value="PAS_9"/>
    <property type="match status" value="1"/>
</dbReference>
<dbReference type="InterPro" id="IPR011006">
    <property type="entry name" value="CheY-like_superfamily"/>
</dbReference>
<dbReference type="InterPro" id="IPR029787">
    <property type="entry name" value="Nucleotide_cyclase"/>
</dbReference>
<dbReference type="InterPro" id="IPR035965">
    <property type="entry name" value="PAS-like_dom_sf"/>
</dbReference>
<dbReference type="RefSeq" id="WP_205459349.1">
    <property type="nucleotide sequence ID" value="NZ_JAFHKK010000017.1"/>
</dbReference>
<dbReference type="InterPro" id="IPR052155">
    <property type="entry name" value="Biofilm_reg_signaling"/>
</dbReference>
<sequence>MKILVVSNQSQHFSLYKRLFETITTEIDEWGLGDEQLKQHYYDLVICDFTSRKQIGLLGKVHTCKKPNTGKLILISPYPLEQLRISPLVAQSIDFIMGKPLDVDRLMAYIDAQLQLLHKQEVLRQKNEVLSDVIDLNIIKIGVFNLSGILYYANIKYLEANHRTTSAFDTFSFDELSQCKEEFKTILANLKAKGVFQMERQQKGQWFRSFFYLLKSHYVVHLCQEVTDEKHYVQRLERASVFFENAQEGMIITDSRNKIISINRAFSLITGYTRDEIIGKTPSILQSGIHEKEFYEYMWDSLQHNGRWQGEIWNKRKNGEIYPEWLSVTKLTEANAEDATYMAIFTDISSLKETDKKLHYYANFDQLTGLCNRVQFENLFNHALSSAKRRGKKLALMFIDLDHFKEVNDTHGHAIGDIMLRHIAKKIQKTLRQSDVIARIGGDEFNVLIEGLEHYEDALELANKINEAVKAPIEIEGNVFFMSLSIGIAVYPDHGEDAGTLSKHADTAMYEIKSRGRNGVMVYNTLFTDKVLKRSALMSDLNLAITQDQFEMYYQPIVCLKTDTLLGAEALLRWHHPTRGTVAPGEFIAFAEENNLILELSALVFEKCLEDALRFGPHLHKNKPFTLAINVSSQEFFSEDYAQKVTAKLEDFAIAPSMIELEITETYLMRNPHVAVETIGYLRKSGLHIALDDFGTGYSSLNYLKNLPIDKLKIDQSFVRACLESHEDMAIVEAIVTMAKIFGMKVHAEGVETKEQAAVLKNLGCDVCQGYYYAKPLPFEAFITYMKESL</sequence>
<dbReference type="SMART" id="SM00052">
    <property type="entry name" value="EAL"/>
    <property type="match status" value="1"/>
</dbReference>
<keyword evidence="5" id="KW-1185">Reference proteome</keyword>
<dbReference type="InterPro" id="IPR001633">
    <property type="entry name" value="EAL_dom"/>
</dbReference>
<dbReference type="CDD" id="cd01948">
    <property type="entry name" value="EAL"/>
    <property type="match status" value="1"/>
</dbReference>
<comment type="caution">
    <text evidence="4">The sequence shown here is derived from an EMBL/GenBank/DDBJ whole genome shotgun (WGS) entry which is preliminary data.</text>
</comment>
<feature type="domain" description="PAS" evidence="1">
    <location>
        <begin position="235"/>
        <end position="293"/>
    </location>
</feature>
<dbReference type="Pfam" id="PF00990">
    <property type="entry name" value="GGDEF"/>
    <property type="match status" value="1"/>
</dbReference>
<gene>
    <name evidence="4" type="ORF">JWV37_08410</name>
</gene>
<dbReference type="InterPro" id="IPR035919">
    <property type="entry name" value="EAL_sf"/>
</dbReference>
<dbReference type="Gene3D" id="3.30.450.20">
    <property type="entry name" value="PAS domain"/>
    <property type="match status" value="1"/>
</dbReference>
<dbReference type="NCBIfam" id="TIGR00254">
    <property type="entry name" value="GGDEF"/>
    <property type="match status" value="1"/>
</dbReference>
<dbReference type="PROSITE" id="PS50887">
    <property type="entry name" value="GGDEF"/>
    <property type="match status" value="1"/>
</dbReference>
<dbReference type="PANTHER" id="PTHR44757">
    <property type="entry name" value="DIGUANYLATE CYCLASE DGCP"/>
    <property type="match status" value="1"/>
</dbReference>
<dbReference type="PROSITE" id="PS50883">
    <property type="entry name" value="EAL"/>
    <property type="match status" value="1"/>
</dbReference>
<dbReference type="SUPFAM" id="SSF55073">
    <property type="entry name" value="Nucleotide cyclase"/>
    <property type="match status" value="1"/>
</dbReference>